<dbReference type="NCBIfam" id="TIGR01378">
    <property type="entry name" value="thi_PPkinase"/>
    <property type="match status" value="1"/>
</dbReference>
<gene>
    <name evidence="7" type="ORF">DIW15_01900</name>
</gene>
<dbReference type="InterPro" id="IPR053149">
    <property type="entry name" value="TPK"/>
</dbReference>
<dbReference type="GO" id="GO:0009229">
    <property type="term" value="P:thiamine diphosphate biosynthetic process"/>
    <property type="evidence" value="ECO:0007669"/>
    <property type="project" value="InterPro"/>
</dbReference>
<keyword evidence="4" id="KW-0067">ATP-binding</keyword>
<proteinExistence type="predicted"/>
<dbReference type="PANTHER" id="PTHR41299:SF1">
    <property type="entry name" value="THIAMINE PYROPHOSPHOKINASE"/>
    <property type="match status" value="1"/>
</dbReference>
<dbReference type="GO" id="GO:0005524">
    <property type="term" value="F:ATP binding"/>
    <property type="evidence" value="ECO:0007669"/>
    <property type="project" value="UniProtKB-KW"/>
</dbReference>
<evidence type="ECO:0000256" key="4">
    <source>
        <dbReference type="ARBA" id="ARBA00022840"/>
    </source>
</evidence>
<name>A0A3D4S488_9ENTE</name>
<dbReference type="InterPro" id="IPR006282">
    <property type="entry name" value="Thi_PPkinase"/>
</dbReference>
<dbReference type="SMART" id="SM00983">
    <property type="entry name" value="TPK_B1_binding"/>
    <property type="match status" value="1"/>
</dbReference>
<evidence type="ECO:0000313" key="7">
    <source>
        <dbReference type="EMBL" id="HCS93446.1"/>
    </source>
</evidence>
<comment type="caution">
    <text evidence="7">The sequence shown here is derived from an EMBL/GenBank/DDBJ whole genome shotgun (WGS) entry which is preliminary data.</text>
</comment>
<dbReference type="Proteomes" id="UP000262195">
    <property type="component" value="Unassembled WGS sequence"/>
</dbReference>
<dbReference type="STRING" id="1121105.GCA_000421665_00741"/>
<keyword evidence="2" id="KW-0547">Nucleotide-binding</keyword>
<evidence type="ECO:0000256" key="3">
    <source>
        <dbReference type="ARBA" id="ARBA00022777"/>
    </source>
</evidence>
<dbReference type="InterPro" id="IPR007373">
    <property type="entry name" value="Thiamin_PyroPKinase_B1-bd"/>
</dbReference>
<dbReference type="GO" id="GO:0030975">
    <property type="term" value="F:thiamine binding"/>
    <property type="evidence" value="ECO:0007669"/>
    <property type="project" value="InterPro"/>
</dbReference>
<reference evidence="7 8" key="1">
    <citation type="journal article" date="2018" name="Nat. Biotechnol.">
        <title>A standardized bacterial taxonomy based on genome phylogeny substantially revises the tree of life.</title>
        <authorList>
            <person name="Parks D.H."/>
            <person name="Chuvochina M."/>
            <person name="Waite D.W."/>
            <person name="Rinke C."/>
            <person name="Skarshewski A."/>
            <person name="Chaumeil P.A."/>
            <person name="Hugenholtz P."/>
        </authorList>
    </citation>
    <scope>NUCLEOTIDE SEQUENCE [LARGE SCALE GENOMIC DNA]</scope>
    <source>
        <strain evidence="7">UBA11306</strain>
    </source>
</reference>
<dbReference type="AlphaFoldDB" id="A0A3D4S488"/>
<feature type="domain" description="Thiamin pyrophosphokinase thiamin-binding" evidence="6">
    <location>
        <begin position="141"/>
        <end position="218"/>
    </location>
</feature>
<dbReference type="Gene3D" id="3.40.50.10240">
    <property type="entry name" value="Thiamin pyrophosphokinase, catalytic domain"/>
    <property type="match status" value="1"/>
</dbReference>
<keyword evidence="3 7" id="KW-0418">Kinase</keyword>
<evidence type="ECO:0000313" key="8">
    <source>
        <dbReference type="Proteomes" id="UP000262195"/>
    </source>
</evidence>
<dbReference type="Pfam" id="PF04263">
    <property type="entry name" value="TPK_catalytic"/>
    <property type="match status" value="1"/>
</dbReference>
<dbReference type="GO" id="GO:0016301">
    <property type="term" value="F:kinase activity"/>
    <property type="evidence" value="ECO:0007669"/>
    <property type="project" value="UniProtKB-KW"/>
</dbReference>
<evidence type="ECO:0000259" key="6">
    <source>
        <dbReference type="SMART" id="SM00983"/>
    </source>
</evidence>
<dbReference type="CDD" id="cd07995">
    <property type="entry name" value="TPK"/>
    <property type="match status" value="1"/>
</dbReference>
<dbReference type="EC" id="2.7.6.2" evidence="5"/>
<dbReference type="PANTHER" id="PTHR41299">
    <property type="entry name" value="THIAMINE PYROPHOSPHOKINASE"/>
    <property type="match status" value="1"/>
</dbReference>
<keyword evidence="1" id="KW-0808">Transferase</keyword>
<evidence type="ECO:0000256" key="2">
    <source>
        <dbReference type="ARBA" id="ARBA00022741"/>
    </source>
</evidence>
<dbReference type="EMBL" id="DQHO01000014">
    <property type="protein sequence ID" value="HCS93446.1"/>
    <property type="molecule type" value="Genomic_DNA"/>
</dbReference>
<dbReference type="InterPro" id="IPR036759">
    <property type="entry name" value="TPK_catalytic_sf"/>
</dbReference>
<dbReference type="GO" id="GO:0006772">
    <property type="term" value="P:thiamine metabolic process"/>
    <property type="evidence" value="ECO:0007669"/>
    <property type="project" value="UniProtKB-UniRule"/>
</dbReference>
<dbReference type="SUPFAM" id="SSF63999">
    <property type="entry name" value="Thiamin pyrophosphokinase, catalytic domain"/>
    <property type="match status" value="1"/>
</dbReference>
<evidence type="ECO:0000256" key="5">
    <source>
        <dbReference type="NCBIfam" id="TIGR01378"/>
    </source>
</evidence>
<organism evidence="7 8">
    <name type="scientific">Bavariicoccus seileri</name>
    <dbReference type="NCBI Taxonomy" id="549685"/>
    <lineage>
        <taxon>Bacteria</taxon>
        <taxon>Bacillati</taxon>
        <taxon>Bacillota</taxon>
        <taxon>Bacilli</taxon>
        <taxon>Lactobacillales</taxon>
        <taxon>Enterococcaceae</taxon>
        <taxon>Bavariicoccus</taxon>
    </lineage>
</organism>
<sequence>MIHVVLGGPDPALTMIDFSPNDLVVGVDRGAMRLLDQNFSVDLAVGDFDSVSEEEFNTIASVARKVVRLKPEKDDTDTEYALKMIADMNRSDDIMLYGAFKGRLDHTLSNIWLGYQPRFASILTRLHYRSQRAIGCFFTPGTHLVTQYKNWKYLSFISLTPIKGLTLDGSKYPLDNVDLSYPMALISNEFLPSHPVNKEKGAEKSLQMTLSFEEGTILMLQTIDD</sequence>
<dbReference type="Pfam" id="PF04265">
    <property type="entry name" value="TPK_B1_binding"/>
    <property type="match status" value="1"/>
</dbReference>
<dbReference type="InterPro" id="IPR007371">
    <property type="entry name" value="TPK_catalytic"/>
</dbReference>
<dbReference type="GO" id="GO:0004788">
    <property type="term" value="F:thiamine diphosphokinase activity"/>
    <property type="evidence" value="ECO:0007669"/>
    <property type="project" value="UniProtKB-UniRule"/>
</dbReference>
<accession>A0A3D4S488</accession>
<protein>
    <recommendedName>
        <fullName evidence="5">Thiamine diphosphokinase</fullName>
        <ecNumber evidence="5">2.7.6.2</ecNumber>
    </recommendedName>
</protein>
<evidence type="ECO:0000256" key="1">
    <source>
        <dbReference type="ARBA" id="ARBA00022679"/>
    </source>
</evidence>